<dbReference type="PANTHER" id="PTHR32089">
    <property type="entry name" value="METHYL-ACCEPTING CHEMOTAXIS PROTEIN MCPB"/>
    <property type="match status" value="1"/>
</dbReference>
<evidence type="ECO:0000256" key="1">
    <source>
        <dbReference type="ARBA" id="ARBA00023224"/>
    </source>
</evidence>
<evidence type="ECO:0000313" key="8">
    <source>
        <dbReference type="Proteomes" id="UP000237968"/>
    </source>
</evidence>
<accession>A0A2S9XEI2</accession>
<dbReference type="PANTHER" id="PTHR32089:SF112">
    <property type="entry name" value="LYSOZYME-LIKE PROTEIN-RELATED"/>
    <property type="match status" value="1"/>
</dbReference>
<organism evidence="7 8">
    <name type="scientific">Enhygromyxa salina</name>
    <dbReference type="NCBI Taxonomy" id="215803"/>
    <lineage>
        <taxon>Bacteria</taxon>
        <taxon>Pseudomonadati</taxon>
        <taxon>Myxococcota</taxon>
        <taxon>Polyangia</taxon>
        <taxon>Nannocystales</taxon>
        <taxon>Nannocystaceae</taxon>
        <taxon>Enhygromyxa</taxon>
    </lineage>
</organism>
<feature type="transmembrane region" description="Helical" evidence="4">
    <location>
        <begin position="21"/>
        <end position="38"/>
    </location>
</feature>
<dbReference type="InterPro" id="IPR004089">
    <property type="entry name" value="MCPsignal_dom"/>
</dbReference>
<feature type="transmembrane region" description="Helical" evidence="4">
    <location>
        <begin position="298"/>
        <end position="317"/>
    </location>
</feature>
<feature type="domain" description="HAMP" evidence="6">
    <location>
        <begin position="323"/>
        <end position="378"/>
    </location>
</feature>
<dbReference type="CDD" id="cd06225">
    <property type="entry name" value="HAMP"/>
    <property type="match status" value="1"/>
</dbReference>
<evidence type="ECO:0000313" key="7">
    <source>
        <dbReference type="EMBL" id="PRP91160.1"/>
    </source>
</evidence>
<comment type="similarity">
    <text evidence="2">Belongs to the methyl-accepting chemotaxis (MCP) protein family.</text>
</comment>
<feature type="transmembrane region" description="Helical" evidence="4">
    <location>
        <begin position="179"/>
        <end position="205"/>
    </location>
</feature>
<dbReference type="SMART" id="SM00283">
    <property type="entry name" value="MA"/>
    <property type="match status" value="1"/>
</dbReference>
<dbReference type="PROSITE" id="PS50111">
    <property type="entry name" value="CHEMOTAXIS_TRANSDUC_2"/>
    <property type="match status" value="1"/>
</dbReference>
<evidence type="ECO:0000259" key="6">
    <source>
        <dbReference type="PROSITE" id="PS50885"/>
    </source>
</evidence>
<sequence>MRLNSKNIFWSTTIKLGGHDLPIAVLSIVVWAGLLGVADWRVMLVLTTVRALAWVLYARRLLAPAATWRRLADGADAASLRAADLSLHRFSRRFTSLYVGGWLSLLLSSMLLSYLGVPKQASAGTAEWLIGGVLIATIAVAEVVTTRPLISNALMDIQHEVASALSAQGLRTEAPPSSIASSVTVVVVGLTVILATLFASLGGMIRTIGIRTHTLETQRRLAELGALHLQHGAAERLDPSVRVVDSSGLPAVLAHDASASGETLTVVDARNDRVLAAAPVGDERWVLAEASPDEQLDWLLLFLIGFGSAIMGLGALVGRDIAGYVSGPLAQLDETTRHVAETGEVRGLERVVTHRNDEVGQLAANFNRMIDVLELLASAAAAVAAGDLRVQLDHPGDLYDAFRGMLERLRGVIADIRHVSHELAATAAEVHAASVEQEVSAEHQSAKMREVIDTVASLARSAIEITKSAAAVLENAEQTATTTDEMAVQITELSAQTGSIGGLLEVIREIAERSDILALNGSLEATRAGEAGRGFALVAAEMRRLAERVDETVADVRTRVGDIERSGASTVAATVESRELAQDTAVAARVISAVTRRQGDDTQSASEAIEEVAQSMLAAAAATSQTRAAAEGLRLQADELERLIGQFQTASSPARASDPSTTA</sequence>
<dbReference type="EMBL" id="PVNK01000254">
    <property type="protein sequence ID" value="PRP91160.1"/>
    <property type="molecule type" value="Genomic_DNA"/>
</dbReference>
<dbReference type="SMART" id="SM00304">
    <property type="entry name" value="HAMP"/>
    <property type="match status" value="2"/>
</dbReference>
<dbReference type="AlphaFoldDB" id="A0A2S9XEI2"/>
<dbReference type="Pfam" id="PF00672">
    <property type="entry name" value="HAMP"/>
    <property type="match status" value="1"/>
</dbReference>
<evidence type="ECO:0000256" key="3">
    <source>
        <dbReference type="PROSITE-ProRule" id="PRU00284"/>
    </source>
</evidence>
<dbReference type="GO" id="GO:0007165">
    <property type="term" value="P:signal transduction"/>
    <property type="evidence" value="ECO:0007669"/>
    <property type="project" value="UniProtKB-KW"/>
</dbReference>
<dbReference type="GO" id="GO:0016020">
    <property type="term" value="C:membrane"/>
    <property type="evidence" value="ECO:0007669"/>
    <property type="project" value="InterPro"/>
</dbReference>
<feature type="transmembrane region" description="Helical" evidence="4">
    <location>
        <begin position="128"/>
        <end position="145"/>
    </location>
</feature>
<reference evidence="7 8" key="1">
    <citation type="submission" date="2018-03" db="EMBL/GenBank/DDBJ databases">
        <title>Draft Genome Sequences of the Obligatory Marine Myxobacteria Enhygromyxa salina SWB005.</title>
        <authorList>
            <person name="Poehlein A."/>
            <person name="Moghaddam J.A."/>
            <person name="Harms H."/>
            <person name="Alanjari M."/>
            <person name="Koenig G.M."/>
            <person name="Daniel R."/>
            <person name="Schaeberle T.F."/>
        </authorList>
    </citation>
    <scope>NUCLEOTIDE SEQUENCE [LARGE SCALE GENOMIC DNA]</scope>
    <source>
        <strain evidence="7 8">SWB005</strain>
    </source>
</reference>
<keyword evidence="4" id="KW-0812">Transmembrane</keyword>
<keyword evidence="8" id="KW-1185">Reference proteome</keyword>
<dbReference type="Pfam" id="PF00015">
    <property type="entry name" value="MCPsignal"/>
    <property type="match status" value="1"/>
</dbReference>
<comment type="caution">
    <text evidence="7">The sequence shown here is derived from an EMBL/GenBank/DDBJ whole genome shotgun (WGS) entry which is preliminary data.</text>
</comment>
<feature type="domain" description="Methyl-accepting transducer" evidence="5">
    <location>
        <begin position="412"/>
        <end position="634"/>
    </location>
</feature>
<keyword evidence="4" id="KW-1133">Transmembrane helix</keyword>
<evidence type="ECO:0000256" key="2">
    <source>
        <dbReference type="ARBA" id="ARBA00029447"/>
    </source>
</evidence>
<dbReference type="Gene3D" id="6.10.340.10">
    <property type="match status" value="1"/>
</dbReference>
<gene>
    <name evidence="7" type="primary">frzCD_6</name>
    <name evidence="7" type="ORF">ENSA5_57770</name>
</gene>
<keyword evidence="1 3" id="KW-0807">Transducer</keyword>
<dbReference type="SUPFAM" id="SSF58104">
    <property type="entry name" value="Methyl-accepting chemotaxis protein (MCP) signaling domain"/>
    <property type="match status" value="1"/>
</dbReference>
<feature type="transmembrane region" description="Helical" evidence="4">
    <location>
        <begin position="97"/>
        <end position="116"/>
    </location>
</feature>
<protein>
    <submittedName>
        <fullName evidence="7">Frizzy aggregation protein FrzCD</fullName>
    </submittedName>
</protein>
<evidence type="ECO:0000256" key="4">
    <source>
        <dbReference type="SAM" id="Phobius"/>
    </source>
</evidence>
<dbReference type="PROSITE" id="PS50885">
    <property type="entry name" value="HAMP"/>
    <property type="match status" value="1"/>
</dbReference>
<keyword evidence="4" id="KW-0472">Membrane</keyword>
<evidence type="ECO:0000259" key="5">
    <source>
        <dbReference type="PROSITE" id="PS50111"/>
    </source>
</evidence>
<name>A0A2S9XEI2_9BACT</name>
<proteinExistence type="inferred from homology"/>
<dbReference type="Proteomes" id="UP000237968">
    <property type="component" value="Unassembled WGS sequence"/>
</dbReference>
<dbReference type="InterPro" id="IPR003660">
    <property type="entry name" value="HAMP_dom"/>
</dbReference>
<dbReference type="Gene3D" id="1.10.287.950">
    <property type="entry name" value="Methyl-accepting chemotaxis protein"/>
    <property type="match status" value="1"/>
</dbReference>